<evidence type="ECO:0000313" key="5">
    <source>
        <dbReference type="Proteomes" id="UP001236270"/>
    </source>
</evidence>
<proteinExistence type="inferred from homology"/>
<dbReference type="Pfam" id="PF05130">
    <property type="entry name" value="FlgN"/>
    <property type="match status" value="1"/>
</dbReference>
<evidence type="ECO:0000313" key="4">
    <source>
        <dbReference type="EMBL" id="MDQ2309764.1"/>
    </source>
</evidence>
<dbReference type="AlphaFoldDB" id="A0AAW8HR31"/>
<keyword evidence="4" id="KW-0969">Cilium</keyword>
<dbReference type="Gene3D" id="1.20.58.300">
    <property type="entry name" value="FlgN-like"/>
    <property type="match status" value="1"/>
</dbReference>
<sequence>MMKTENFSSILNKLHSALIELEALLIEEVSQLRKVQINPVSLQIISDNKKQLLSTISHYDEMRKQLEVTLKITAPYKNNPRIATSWEEIVKKIKISNELNNKVAGLLALHMEKSDRLNKLVKKSGSMMPTYGANGQTETASSGKVYNLSV</sequence>
<comment type="similarity">
    <text evidence="2">Belongs to the FlgN family.</text>
</comment>
<gene>
    <name evidence="4" type="primary">flgN</name>
    <name evidence="4" type="ORF">RBJ30_11745</name>
</gene>
<dbReference type="InterPro" id="IPR036679">
    <property type="entry name" value="FlgN-like_sf"/>
</dbReference>
<protein>
    <submittedName>
        <fullName evidence="4">Flagellar export chaperone FlgN</fullName>
    </submittedName>
</protein>
<dbReference type="EMBL" id="JAVDNV010000007">
    <property type="protein sequence ID" value="MDQ2309764.1"/>
    <property type="molecule type" value="Genomic_DNA"/>
</dbReference>
<dbReference type="SUPFAM" id="SSF140566">
    <property type="entry name" value="FlgN-like"/>
    <property type="match status" value="1"/>
</dbReference>
<evidence type="ECO:0000256" key="1">
    <source>
        <dbReference type="ARBA" id="ARBA00002397"/>
    </source>
</evidence>
<dbReference type="GeneID" id="61383109"/>
<organism evidence="4 5">
    <name type="scientific">Pluralibacter gergoviae</name>
    <name type="common">Enterobacter gergoviae</name>
    <dbReference type="NCBI Taxonomy" id="61647"/>
    <lineage>
        <taxon>Bacteria</taxon>
        <taxon>Pseudomonadati</taxon>
        <taxon>Pseudomonadota</taxon>
        <taxon>Gammaproteobacteria</taxon>
        <taxon>Enterobacterales</taxon>
        <taxon>Enterobacteriaceae</taxon>
        <taxon>Pluralibacter</taxon>
    </lineage>
</organism>
<comment type="caution">
    <text evidence="4">The sequence shown here is derived from an EMBL/GenBank/DDBJ whole genome shotgun (WGS) entry which is preliminary data.</text>
</comment>
<keyword evidence="4" id="KW-0966">Cell projection</keyword>
<dbReference type="Proteomes" id="UP001236270">
    <property type="component" value="Unassembled WGS sequence"/>
</dbReference>
<evidence type="ECO:0000256" key="2">
    <source>
        <dbReference type="ARBA" id="ARBA00007703"/>
    </source>
</evidence>
<accession>A0AAW8HR31</accession>
<comment type="function">
    <text evidence="1">Required for the efficient initiation of filament assembly.</text>
</comment>
<reference evidence="4" key="1">
    <citation type="submission" date="2023-08" db="EMBL/GenBank/DDBJ databases">
        <title>WGS of pathogenic bacterial species, Los Angeles County Public Health Laboratories.</title>
        <authorList>
            <person name="Garrigues J.M."/>
            <person name="Green N.M."/>
        </authorList>
    </citation>
    <scope>NUCLEOTIDE SEQUENCE</scope>
    <source>
        <strain evidence="4">LACPHL-BACT-2023-00068</strain>
    </source>
</reference>
<dbReference type="GO" id="GO:0044780">
    <property type="term" value="P:bacterial-type flagellum assembly"/>
    <property type="evidence" value="ECO:0007669"/>
    <property type="project" value="InterPro"/>
</dbReference>
<dbReference type="RefSeq" id="WP_225823470.1">
    <property type="nucleotide sequence ID" value="NZ_CACVCI010000001.1"/>
</dbReference>
<keyword evidence="4" id="KW-0282">Flagellum</keyword>
<dbReference type="InterPro" id="IPR007809">
    <property type="entry name" value="FlgN-like"/>
</dbReference>
<keyword evidence="3" id="KW-1005">Bacterial flagellum biogenesis</keyword>
<name>A0AAW8HR31_PLUGE</name>
<evidence type="ECO:0000256" key="3">
    <source>
        <dbReference type="ARBA" id="ARBA00022795"/>
    </source>
</evidence>